<dbReference type="KEGG" id="btab:109037515"/>
<dbReference type="Pfam" id="PF06371">
    <property type="entry name" value="Drf_GBD"/>
    <property type="match status" value="1"/>
</dbReference>
<feature type="region of interest" description="Disordered" evidence="5">
    <location>
        <begin position="1"/>
        <end position="39"/>
    </location>
</feature>
<dbReference type="InterPro" id="IPR051412">
    <property type="entry name" value="Formin_Homology_Diaphanous_sf"/>
</dbReference>
<dbReference type="EMBL" id="OU963871">
    <property type="protein sequence ID" value="CAH0383582.1"/>
    <property type="molecule type" value="Genomic_DNA"/>
</dbReference>
<dbReference type="SUPFAM" id="SSF101447">
    <property type="entry name" value="Formin homology 2 domain (FH2 domain)"/>
    <property type="match status" value="1"/>
</dbReference>
<evidence type="ECO:0000256" key="3">
    <source>
        <dbReference type="ARBA" id="ARBA00022490"/>
    </source>
</evidence>
<proteinExistence type="inferred from homology"/>
<dbReference type="GO" id="GO:0031267">
    <property type="term" value="F:small GTPase binding"/>
    <property type="evidence" value="ECO:0007669"/>
    <property type="project" value="InterPro"/>
</dbReference>
<dbReference type="InterPro" id="IPR044933">
    <property type="entry name" value="DIA_GBD_sf"/>
</dbReference>
<feature type="domain" description="DAD" evidence="6">
    <location>
        <begin position="994"/>
        <end position="1023"/>
    </location>
</feature>
<feature type="region of interest" description="Disordered" evidence="5">
    <location>
        <begin position="961"/>
        <end position="980"/>
    </location>
</feature>
<comment type="similarity">
    <text evidence="2">Belongs to the formin homology family. Diaphanous subfamily.</text>
</comment>
<evidence type="ECO:0000259" key="6">
    <source>
        <dbReference type="PROSITE" id="PS51231"/>
    </source>
</evidence>
<dbReference type="SUPFAM" id="SSF48371">
    <property type="entry name" value="ARM repeat"/>
    <property type="match status" value="1"/>
</dbReference>
<organism evidence="9 10">
    <name type="scientific">Bemisia tabaci</name>
    <name type="common">Sweetpotato whitefly</name>
    <name type="synonym">Aleurodes tabaci</name>
    <dbReference type="NCBI Taxonomy" id="7038"/>
    <lineage>
        <taxon>Eukaryota</taxon>
        <taxon>Metazoa</taxon>
        <taxon>Ecdysozoa</taxon>
        <taxon>Arthropoda</taxon>
        <taxon>Hexapoda</taxon>
        <taxon>Insecta</taxon>
        <taxon>Pterygota</taxon>
        <taxon>Neoptera</taxon>
        <taxon>Paraneoptera</taxon>
        <taxon>Hemiptera</taxon>
        <taxon>Sternorrhyncha</taxon>
        <taxon>Aleyrodoidea</taxon>
        <taxon>Aleyrodidae</taxon>
        <taxon>Aleyrodinae</taxon>
        <taxon>Bemisia</taxon>
    </lineage>
</organism>
<dbReference type="Gene3D" id="6.10.30.30">
    <property type="match status" value="1"/>
</dbReference>
<name>A0A9P0A5H6_BEMTA</name>
<dbReference type="GO" id="GO:0003779">
    <property type="term" value="F:actin binding"/>
    <property type="evidence" value="ECO:0007669"/>
    <property type="project" value="InterPro"/>
</dbReference>
<dbReference type="InterPro" id="IPR016024">
    <property type="entry name" value="ARM-type_fold"/>
</dbReference>
<dbReference type="PROSITE" id="PS51232">
    <property type="entry name" value="GBD_FH3"/>
    <property type="match status" value="1"/>
</dbReference>
<keyword evidence="4" id="KW-0175">Coiled coil</keyword>
<evidence type="ECO:0000256" key="1">
    <source>
        <dbReference type="ARBA" id="ARBA00004496"/>
    </source>
</evidence>
<evidence type="ECO:0000256" key="2">
    <source>
        <dbReference type="ARBA" id="ARBA00008214"/>
    </source>
</evidence>
<evidence type="ECO:0000256" key="4">
    <source>
        <dbReference type="ARBA" id="ARBA00023054"/>
    </source>
</evidence>
<protein>
    <recommendedName>
        <fullName evidence="11">Protein diaphanous</fullName>
    </recommendedName>
</protein>
<dbReference type="PANTHER" id="PTHR45691:SF6">
    <property type="entry name" value="PROTEIN DIAPHANOUS"/>
    <property type="match status" value="1"/>
</dbReference>
<feature type="domain" description="GBD/FH3" evidence="7">
    <location>
        <begin position="51"/>
        <end position="409"/>
    </location>
</feature>
<dbReference type="PROSITE" id="PS51231">
    <property type="entry name" value="DAD"/>
    <property type="match status" value="1"/>
</dbReference>
<accession>A0A9P0A5H6</accession>
<comment type="subcellular location">
    <subcellularLocation>
        <location evidence="1">Cytoplasm</location>
    </subcellularLocation>
</comment>
<dbReference type="GO" id="GO:0005737">
    <property type="term" value="C:cytoplasm"/>
    <property type="evidence" value="ECO:0007669"/>
    <property type="project" value="UniProtKB-SubCell"/>
</dbReference>
<reference evidence="9" key="1">
    <citation type="submission" date="2021-12" db="EMBL/GenBank/DDBJ databases">
        <authorList>
            <person name="King R."/>
        </authorList>
    </citation>
    <scope>NUCLEOTIDE SEQUENCE</scope>
</reference>
<dbReference type="AlphaFoldDB" id="A0A9P0A5H6"/>
<dbReference type="InterPro" id="IPR042201">
    <property type="entry name" value="FH2_Formin_sf"/>
</dbReference>
<dbReference type="Pfam" id="PF06345">
    <property type="entry name" value="Drf_DAD"/>
    <property type="match status" value="1"/>
</dbReference>
<feature type="domain" description="FH2" evidence="8">
    <location>
        <begin position="574"/>
        <end position="974"/>
    </location>
</feature>
<evidence type="ECO:0008006" key="11">
    <source>
        <dbReference type="Google" id="ProtNLM"/>
    </source>
</evidence>
<dbReference type="InterPro" id="IPR014767">
    <property type="entry name" value="DAD_dom"/>
</dbReference>
<keyword evidence="3" id="KW-0963">Cytoplasm</keyword>
<dbReference type="Gene3D" id="1.10.238.150">
    <property type="entry name" value="Formin, FH3 diaphanous domain"/>
    <property type="match status" value="1"/>
</dbReference>
<gene>
    <name evidence="9" type="ORF">BEMITA_LOCUS3020</name>
</gene>
<evidence type="ECO:0000313" key="9">
    <source>
        <dbReference type="EMBL" id="CAH0383582.1"/>
    </source>
</evidence>
<dbReference type="Pfam" id="PF06367">
    <property type="entry name" value="Drf_FH3"/>
    <property type="match status" value="1"/>
</dbReference>
<dbReference type="InterPro" id="IPR010465">
    <property type="entry name" value="Drf_DAD"/>
</dbReference>
<evidence type="ECO:0000259" key="7">
    <source>
        <dbReference type="PROSITE" id="PS51232"/>
    </source>
</evidence>
<dbReference type="InterPro" id="IPR014768">
    <property type="entry name" value="GBD/FH3_dom"/>
</dbReference>
<evidence type="ECO:0000256" key="5">
    <source>
        <dbReference type="SAM" id="MobiDB-lite"/>
    </source>
</evidence>
<dbReference type="InterPro" id="IPR011989">
    <property type="entry name" value="ARM-like"/>
</dbReference>
<dbReference type="InterPro" id="IPR010473">
    <property type="entry name" value="GTPase-bd"/>
</dbReference>
<dbReference type="Gene3D" id="1.20.58.630">
    <property type="match status" value="1"/>
</dbReference>
<dbReference type="SMART" id="SM01140">
    <property type="entry name" value="Drf_GBD"/>
    <property type="match status" value="1"/>
</dbReference>
<dbReference type="PANTHER" id="PTHR45691">
    <property type="entry name" value="PROTEIN DIAPHANOUS"/>
    <property type="match status" value="1"/>
</dbReference>
<dbReference type="SMART" id="SM00498">
    <property type="entry name" value="FH2"/>
    <property type="match status" value="1"/>
</dbReference>
<feature type="compositionally biased region" description="Pro residues" evidence="5">
    <location>
        <begin position="483"/>
        <end position="554"/>
    </location>
</feature>
<dbReference type="InterPro" id="IPR015425">
    <property type="entry name" value="FH2_Formin"/>
</dbReference>
<dbReference type="Proteomes" id="UP001152759">
    <property type="component" value="Chromosome 10"/>
</dbReference>
<dbReference type="GO" id="GO:0030041">
    <property type="term" value="P:actin filament polymerization"/>
    <property type="evidence" value="ECO:0007669"/>
    <property type="project" value="TreeGrafter"/>
</dbReference>
<dbReference type="GO" id="GO:0005884">
    <property type="term" value="C:actin filament"/>
    <property type="evidence" value="ECO:0007669"/>
    <property type="project" value="TreeGrafter"/>
</dbReference>
<dbReference type="Gene3D" id="1.25.10.10">
    <property type="entry name" value="Leucine-rich Repeat Variant"/>
    <property type="match status" value="1"/>
</dbReference>
<dbReference type="PROSITE" id="PS51444">
    <property type="entry name" value="FH2"/>
    <property type="match status" value="1"/>
</dbReference>
<dbReference type="OrthoDB" id="1104827at2759"/>
<dbReference type="SMART" id="SM01139">
    <property type="entry name" value="Drf_FH3"/>
    <property type="match status" value="1"/>
</dbReference>
<dbReference type="InterPro" id="IPR010472">
    <property type="entry name" value="FH3_dom"/>
</dbReference>
<evidence type="ECO:0000313" key="10">
    <source>
        <dbReference type="Proteomes" id="UP001152759"/>
    </source>
</evidence>
<dbReference type="Gene3D" id="1.20.58.2220">
    <property type="entry name" value="Formin, FH2 domain"/>
    <property type="match status" value="1"/>
</dbReference>
<sequence length="1057" mass="119449">MSRPDKMKSGGFLDQLFGRPKKGSGRIPGAPIPRPNSDSDFNELEEQEFFIEHLDDIALNDKFEDMLNDMNLSEEKKEPLRCQPMMNKKKMLIMHYKGTIHQDNRNKFDKPAEYIQYLSQPDLSVNKIYGCIESLRIALTNNPLSWVNEFGTSGLKTVLSILNECYRNDSRYDRIEYECVRCLRAIMNNTVGLKQMFSQKQALTIVARSLEPTKPPVMLETVKVLAAVCLIPPDGHEKALEAITMSGEMKGRTRFQPVVQGLLVTENEPLRAACLQLINAIIETPDDLEFRLHLRNEIMRAGLCDILETLEKDASEDLMVQLKVFIDHKEEDYYEFIQRFDNVRLDIDDINECFEGVKNIVMDTTAEPYLLSILQHFLFIRDDCYIRPAYYKLIEECVSQIVLHRSGVDPDFKSNRRFQIDVQPLIDTLVEKSKIEEERKLDELNRKLEEAIAMRQEAEAKLVQAEKTISDMQAGGAKVPKGPSLPPPPPGIANAGMPPPPPPPPIPGMGGGPPPPPPPPGPGMGPPPPPMPGMGPGPPPPPPPPGMGPPPPPAFGGLPSMAPKLPDALPYGLKPKKKWEVEGIKRANWKTIIPQKLSEKSFWVKVQEEKLASPEILNGLAQKFSSKPNIKKQNEVVDKGATMKKVKEYKVLDAKAAQNLSIMLGGSLKHLSYQNVKNCILRCDTTVLTGSVLEQLIAYLPPPDQLRRLQELGPSQYNSLPEAEQFCITIGEIKRLLPRLKSMAFKLHHPEMVQDIKPEIVAGTAACEEVKKSRKFAKILELILLMGNYMNSGSRNGQAFAFEMSFLPKLSATKDIENKTTLLHYLVDTIERKFPELLNFNEELAHIDRAARVSTDTIQKYLRQMDANCRNLETDLSNCKMPQCDDDKFIEVMAPFAKEASEQCALLKNMLCNMETLYADLAEFYAFDKQKYPLEEFFTDLKTFKDAFMQAHKENLKIKEAEEKSRRAREAREKTEMERHERAARKKALIDMNAGTQEGVMDSLLEALQSGTAFTREQRRKRNVPRPAGAERRAQLNRSRSRTGLVGRELSSEIYGN</sequence>
<evidence type="ECO:0000259" key="8">
    <source>
        <dbReference type="PROSITE" id="PS51444"/>
    </source>
</evidence>
<dbReference type="Gene3D" id="1.10.20.40">
    <property type="entry name" value="Formin, diaphanous GTPase-binding domain"/>
    <property type="match status" value="1"/>
</dbReference>
<keyword evidence="10" id="KW-1185">Reference proteome</keyword>
<feature type="region of interest" description="Disordered" evidence="5">
    <location>
        <begin position="473"/>
        <end position="561"/>
    </location>
</feature>
<dbReference type="Pfam" id="PF02181">
    <property type="entry name" value="FH2"/>
    <property type="match status" value="1"/>
</dbReference>
<feature type="region of interest" description="Disordered" evidence="5">
    <location>
        <begin position="1011"/>
        <end position="1057"/>
    </location>
</feature>